<feature type="transmembrane region" description="Helical" evidence="1">
    <location>
        <begin position="7"/>
        <end position="30"/>
    </location>
</feature>
<keyword evidence="1" id="KW-0472">Membrane</keyword>
<keyword evidence="1" id="KW-0812">Transmembrane</keyword>
<evidence type="ECO:0000313" key="2">
    <source>
        <dbReference type="EMBL" id="MBU5336025.1"/>
    </source>
</evidence>
<name>A0ABS6DW04_9FIRM</name>
<keyword evidence="1" id="KW-1133">Transmembrane helix</keyword>
<proteinExistence type="predicted"/>
<sequence length="59" mass="6618">MNNKLISFIVIFATMAIILILFLGCSYLFSVTILTTHIYSAIISVAVLFIIERILNIVI</sequence>
<dbReference type="RefSeq" id="WP_216569157.1">
    <property type="nucleotide sequence ID" value="NZ_JAHLOQ010000013.1"/>
</dbReference>
<reference evidence="2 3" key="1">
    <citation type="submission" date="2021-06" db="EMBL/GenBank/DDBJ databases">
        <authorList>
            <person name="Sun Q."/>
            <person name="Li D."/>
        </authorList>
    </citation>
    <scope>NUCLEOTIDE SEQUENCE [LARGE SCALE GENOMIC DNA]</scope>
    <source>
        <strain evidence="2 3">N19</strain>
    </source>
</reference>
<evidence type="ECO:0000313" key="3">
    <source>
        <dbReference type="Proteomes" id="UP001196301"/>
    </source>
</evidence>
<dbReference type="EMBL" id="JAHLOQ010000013">
    <property type="protein sequence ID" value="MBU5336025.1"/>
    <property type="molecule type" value="Genomic_DNA"/>
</dbReference>
<protein>
    <submittedName>
        <fullName evidence="2">Uncharacterized protein</fullName>
    </submittedName>
</protein>
<feature type="transmembrane region" description="Helical" evidence="1">
    <location>
        <begin position="36"/>
        <end position="55"/>
    </location>
</feature>
<dbReference type="PROSITE" id="PS51257">
    <property type="entry name" value="PROKAR_LIPOPROTEIN"/>
    <property type="match status" value="1"/>
</dbReference>
<dbReference type="Proteomes" id="UP001196301">
    <property type="component" value="Unassembled WGS sequence"/>
</dbReference>
<organism evidence="2 3">
    <name type="scientific">Intestinibacter bartlettii</name>
    <dbReference type="NCBI Taxonomy" id="261299"/>
    <lineage>
        <taxon>Bacteria</taxon>
        <taxon>Bacillati</taxon>
        <taxon>Bacillota</taxon>
        <taxon>Clostridia</taxon>
        <taxon>Peptostreptococcales</taxon>
        <taxon>Peptostreptococcaceae</taxon>
        <taxon>Intestinibacter</taxon>
    </lineage>
</organism>
<gene>
    <name evidence="2" type="ORF">KQI20_06200</name>
</gene>
<evidence type="ECO:0000256" key="1">
    <source>
        <dbReference type="SAM" id="Phobius"/>
    </source>
</evidence>
<comment type="caution">
    <text evidence="2">The sequence shown here is derived from an EMBL/GenBank/DDBJ whole genome shotgun (WGS) entry which is preliminary data.</text>
</comment>
<keyword evidence="3" id="KW-1185">Reference proteome</keyword>
<accession>A0ABS6DW04</accession>